<gene>
    <name evidence="2" type="ORF">QFZ56_004893</name>
</gene>
<keyword evidence="3" id="KW-1185">Reference proteome</keyword>
<protein>
    <recommendedName>
        <fullName evidence="4">DUF4307 domain-containing protein</fullName>
    </recommendedName>
</protein>
<dbReference type="InterPro" id="IPR025443">
    <property type="entry name" value="DUF4307"/>
</dbReference>
<dbReference type="Proteomes" id="UP001243364">
    <property type="component" value="Unassembled WGS sequence"/>
</dbReference>
<comment type="caution">
    <text evidence="2">The sequence shown here is derived from an EMBL/GenBank/DDBJ whole genome shotgun (WGS) entry which is preliminary data.</text>
</comment>
<accession>A0ABU0Q5I2</accession>
<name>A0ABU0Q5I2_STRAH</name>
<evidence type="ECO:0000313" key="3">
    <source>
        <dbReference type="Proteomes" id="UP001243364"/>
    </source>
</evidence>
<proteinExistence type="predicted"/>
<feature type="transmembrane region" description="Helical" evidence="1">
    <location>
        <begin position="25"/>
        <end position="45"/>
    </location>
</feature>
<organism evidence="2 3">
    <name type="scientific">Streptomyces achromogenes</name>
    <dbReference type="NCBI Taxonomy" id="67255"/>
    <lineage>
        <taxon>Bacteria</taxon>
        <taxon>Bacillati</taxon>
        <taxon>Actinomycetota</taxon>
        <taxon>Actinomycetes</taxon>
        <taxon>Kitasatosporales</taxon>
        <taxon>Streptomycetaceae</taxon>
        <taxon>Streptomyces</taxon>
    </lineage>
</organism>
<sequence length="133" mass="14163">MSTAGTRLPEGRYGRSSDERADHKLKIAGAVLGALLLALVGYFAYHYVGQNKISAEVIAFEATSDATVRVHLEVRKDSGTSGYCTVRSQAADGAEVGRADFRFPGSDTRIDKVVTLRTTAKGTTAELLGCHAD</sequence>
<keyword evidence="1" id="KW-0472">Membrane</keyword>
<dbReference type="RefSeq" id="WP_307045499.1">
    <property type="nucleotide sequence ID" value="NZ_JAUSYA010000001.1"/>
</dbReference>
<keyword evidence="1" id="KW-1133">Transmembrane helix</keyword>
<evidence type="ECO:0000313" key="2">
    <source>
        <dbReference type="EMBL" id="MDQ0685930.1"/>
    </source>
</evidence>
<reference evidence="2 3" key="1">
    <citation type="submission" date="2023-07" db="EMBL/GenBank/DDBJ databases">
        <title>Comparative genomics of wheat-associated soil bacteria to identify genetic determinants of phenazine resistance.</title>
        <authorList>
            <person name="Mouncey N."/>
        </authorList>
    </citation>
    <scope>NUCLEOTIDE SEQUENCE [LARGE SCALE GENOMIC DNA]</scope>
    <source>
        <strain evidence="2 3">W4I19-2</strain>
    </source>
</reference>
<dbReference type="Pfam" id="PF14155">
    <property type="entry name" value="DUF4307"/>
    <property type="match status" value="1"/>
</dbReference>
<keyword evidence="1" id="KW-0812">Transmembrane</keyword>
<evidence type="ECO:0008006" key="4">
    <source>
        <dbReference type="Google" id="ProtNLM"/>
    </source>
</evidence>
<dbReference type="EMBL" id="JAUSYA010000001">
    <property type="protein sequence ID" value="MDQ0685930.1"/>
    <property type="molecule type" value="Genomic_DNA"/>
</dbReference>
<evidence type="ECO:0000256" key="1">
    <source>
        <dbReference type="SAM" id="Phobius"/>
    </source>
</evidence>